<dbReference type="GO" id="GO:0005737">
    <property type="term" value="C:cytoplasm"/>
    <property type="evidence" value="ECO:0007669"/>
    <property type="project" value="TreeGrafter"/>
</dbReference>
<dbReference type="InterPro" id="IPR012677">
    <property type="entry name" value="Nucleotide-bd_a/b_plait_sf"/>
</dbReference>
<evidence type="ECO:0000256" key="6">
    <source>
        <dbReference type="PROSITE-ProRule" id="PRU00176"/>
    </source>
</evidence>
<dbReference type="Proteomes" id="UP000324022">
    <property type="component" value="Unassembled WGS sequence"/>
</dbReference>
<sequence length="271" mass="30629">MATRVYIGKLPADVRRGDIEDLFRDYGRLYDVRIMGSFGFVEFEHPRDAEDAVKDLTARTSWANLRPRSSLVPLRRSPRPSTGARVRRGQFRCIVSNLPPNTSWQDLKDIGREHGSISFADVDSSRPDEGVIEYDNREDYERALDKIEGIELRGYKLRIDPARPPRDERDRSPSPRPPLVDVMTAVNPVIAKTVASLHLSATDATTAEAPSLLVMTTMFPVLAMTKSFNSCCSLSSGSVCKYWRVAGHPLPRRNETYAHIPAYRCNLYLLF</sequence>
<reference evidence="9 10" key="1">
    <citation type="submission" date="2018-03" db="EMBL/GenBank/DDBJ databases">
        <authorList>
            <person name="Guldener U."/>
        </authorList>
    </citation>
    <scope>NUCLEOTIDE SEQUENCE [LARGE SCALE GENOMIC DNA]</scope>
    <source>
        <strain evidence="9 10">NBRC100155</strain>
    </source>
</reference>
<keyword evidence="4 6" id="KW-0694">RNA-binding</keyword>
<evidence type="ECO:0000256" key="1">
    <source>
        <dbReference type="ARBA" id="ARBA00004123"/>
    </source>
</evidence>
<dbReference type="AlphaFoldDB" id="A0A5C3EF17"/>
<evidence type="ECO:0000256" key="5">
    <source>
        <dbReference type="ARBA" id="ARBA00023242"/>
    </source>
</evidence>
<dbReference type="PROSITE" id="PS50102">
    <property type="entry name" value="RRM"/>
    <property type="match status" value="2"/>
</dbReference>
<dbReference type="GO" id="GO:0006397">
    <property type="term" value="P:mRNA processing"/>
    <property type="evidence" value="ECO:0007669"/>
    <property type="project" value="UniProtKB-KW"/>
</dbReference>
<feature type="compositionally biased region" description="Basic and acidic residues" evidence="7">
    <location>
        <begin position="158"/>
        <end position="173"/>
    </location>
</feature>
<dbReference type="FunFam" id="3.30.70.330:FF:000533">
    <property type="entry name" value="Chromosome 16, whole genome shotgun sequence"/>
    <property type="match status" value="1"/>
</dbReference>
<keyword evidence="5" id="KW-0539">Nucleus</keyword>
<dbReference type="PANTHER" id="PTHR23003:SF62">
    <property type="entry name" value="SERINE_ARGININE (SR)-TYPE SHUTTLING MRNA BINDING PROTEIN NPL3"/>
    <property type="match status" value="1"/>
</dbReference>
<dbReference type="GO" id="GO:0005634">
    <property type="term" value="C:nucleus"/>
    <property type="evidence" value="ECO:0007669"/>
    <property type="project" value="UniProtKB-SubCell"/>
</dbReference>
<dbReference type="GO" id="GO:0003729">
    <property type="term" value="F:mRNA binding"/>
    <property type="evidence" value="ECO:0007669"/>
    <property type="project" value="TreeGrafter"/>
</dbReference>
<dbReference type="Pfam" id="PF00076">
    <property type="entry name" value="RRM_1"/>
    <property type="match status" value="2"/>
</dbReference>
<evidence type="ECO:0000259" key="8">
    <source>
        <dbReference type="PROSITE" id="PS50102"/>
    </source>
</evidence>
<keyword evidence="2" id="KW-0507">mRNA processing</keyword>
<keyword evidence="3" id="KW-0677">Repeat</keyword>
<name>A0A5C3EF17_9BASI</name>
<dbReference type="Gene3D" id="3.30.70.330">
    <property type="match status" value="2"/>
</dbReference>
<evidence type="ECO:0000256" key="7">
    <source>
        <dbReference type="SAM" id="MobiDB-lite"/>
    </source>
</evidence>
<evidence type="ECO:0000313" key="10">
    <source>
        <dbReference type="Proteomes" id="UP000324022"/>
    </source>
</evidence>
<comment type="subcellular location">
    <subcellularLocation>
        <location evidence="1">Nucleus</location>
    </subcellularLocation>
</comment>
<dbReference type="CDD" id="cd12339">
    <property type="entry name" value="RRM2_SRSF1_4_like"/>
    <property type="match status" value="1"/>
</dbReference>
<proteinExistence type="predicted"/>
<feature type="domain" description="RRM" evidence="8">
    <location>
        <begin position="91"/>
        <end position="164"/>
    </location>
</feature>
<evidence type="ECO:0000256" key="2">
    <source>
        <dbReference type="ARBA" id="ARBA00022664"/>
    </source>
</evidence>
<feature type="region of interest" description="Disordered" evidence="7">
    <location>
        <begin position="158"/>
        <end position="179"/>
    </location>
</feature>
<gene>
    <name evidence="9" type="ORF">UTRI_05652</name>
</gene>
<dbReference type="InterPro" id="IPR000504">
    <property type="entry name" value="RRM_dom"/>
</dbReference>
<evidence type="ECO:0000313" key="9">
    <source>
        <dbReference type="EMBL" id="SPO29078.1"/>
    </source>
</evidence>
<feature type="domain" description="RRM" evidence="8">
    <location>
        <begin position="3"/>
        <end position="77"/>
    </location>
</feature>
<keyword evidence="10" id="KW-1185">Reference proteome</keyword>
<protein>
    <submittedName>
        <fullName evidence="9">Related to pre-mrna splicing factor srp55</fullName>
    </submittedName>
</protein>
<dbReference type="SUPFAM" id="SSF54928">
    <property type="entry name" value="RNA-binding domain, RBD"/>
    <property type="match status" value="1"/>
</dbReference>
<dbReference type="InterPro" id="IPR050374">
    <property type="entry name" value="RRT5_SRSF_SR"/>
</dbReference>
<evidence type="ECO:0000256" key="4">
    <source>
        <dbReference type="ARBA" id="ARBA00022884"/>
    </source>
</evidence>
<dbReference type="InterPro" id="IPR035979">
    <property type="entry name" value="RBD_domain_sf"/>
</dbReference>
<dbReference type="SMART" id="SM00360">
    <property type="entry name" value="RRM"/>
    <property type="match status" value="2"/>
</dbReference>
<dbReference type="EMBL" id="OOIN01000026">
    <property type="protein sequence ID" value="SPO29078.1"/>
    <property type="molecule type" value="Genomic_DNA"/>
</dbReference>
<dbReference type="OrthoDB" id="1099063at2759"/>
<organism evidence="9 10">
    <name type="scientific">Ustilago trichophora</name>
    <dbReference type="NCBI Taxonomy" id="86804"/>
    <lineage>
        <taxon>Eukaryota</taxon>
        <taxon>Fungi</taxon>
        <taxon>Dikarya</taxon>
        <taxon>Basidiomycota</taxon>
        <taxon>Ustilaginomycotina</taxon>
        <taxon>Ustilaginomycetes</taxon>
        <taxon>Ustilaginales</taxon>
        <taxon>Ustilaginaceae</taxon>
        <taxon>Ustilago</taxon>
    </lineage>
</organism>
<accession>A0A5C3EF17</accession>
<dbReference type="PANTHER" id="PTHR23003">
    <property type="entry name" value="RNA RECOGNITION MOTIF RRM DOMAIN CONTAINING PROTEIN"/>
    <property type="match status" value="1"/>
</dbReference>
<evidence type="ECO:0000256" key="3">
    <source>
        <dbReference type="ARBA" id="ARBA00022737"/>
    </source>
</evidence>